<feature type="domain" description="5'-Nucleotidase C-terminal" evidence="6">
    <location>
        <begin position="351"/>
        <end position="529"/>
    </location>
</feature>
<evidence type="ECO:0000259" key="6">
    <source>
        <dbReference type="Pfam" id="PF02872"/>
    </source>
</evidence>
<keyword evidence="4" id="KW-0472">Membrane</keyword>
<dbReference type="InterPro" id="IPR008334">
    <property type="entry name" value="5'-Nucleotdase_C"/>
</dbReference>
<keyword evidence="4" id="KW-0812">Transmembrane</keyword>
<keyword evidence="2" id="KW-0547">Nucleotide-binding</keyword>
<keyword evidence="4" id="KW-1133">Transmembrane helix</keyword>
<dbReference type="InterPro" id="IPR004843">
    <property type="entry name" value="Calcineurin-like_PHP"/>
</dbReference>
<dbReference type="Pfam" id="PF00149">
    <property type="entry name" value="Metallophos"/>
    <property type="match status" value="1"/>
</dbReference>
<dbReference type="SUPFAM" id="SSF55816">
    <property type="entry name" value="5'-nucleotidase (syn. UDP-sugar hydrolase), C-terminal domain"/>
    <property type="match status" value="1"/>
</dbReference>
<dbReference type="Pfam" id="PF02872">
    <property type="entry name" value="5_nucleotid_C"/>
    <property type="match status" value="1"/>
</dbReference>
<dbReference type="RefSeq" id="WP_200276320.1">
    <property type="nucleotide sequence ID" value="NZ_CP066802.1"/>
</dbReference>
<dbReference type="PRINTS" id="PR01607">
    <property type="entry name" value="APYRASEFAMLY"/>
</dbReference>
<feature type="domain" description="Calcineurin-like phosphoesterase" evidence="5">
    <location>
        <begin position="42"/>
        <end position="256"/>
    </location>
</feature>
<dbReference type="InterPro" id="IPR029052">
    <property type="entry name" value="Metallo-depent_PP-like"/>
</dbReference>
<evidence type="ECO:0000256" key="4">
    <source>
        <dbReference type="SAM" id="Phobius"/>
    </source>
</evidence>
<dbReference type="EMBL" id="CP066802">
    <property type="protein sequence ID" value="QQM67601.1"/>
    <property type="molecule type" value="Genomic_DNA"/>
</dbReference>
<protein>
    <submittedName>
        <fullName evidence="7">Bifunctional metallophosphatase/5'-nucleotidase</fullName>
    </submittedName>
</protein>
<evidence type="ECO:0000259" key="5">
    <source>
        <dbReference type="Pfam" id="PF00149"/>
    </source>
</evidence>
<dbReference type="GO" id="GO:0008253">
    <property type="term" value="F:5'-nucleotidase activity"/>
    <property type="evidence" value="ECO:0007669"/>
    <property type="project" value="TreeGrafter"/>
</dbReference>
<dbReference type="InterPro" id="IPR006179">
    <property type="entry name" value="5_nucleotidase/apyrase"/>
</dbReference>
<dbReference type="Gene3D" id="3.60.21.10">
    <property type="match status" value="1"/>
</dbReference>
<dbReference type="KEGG" id="awe:JG540_01490"/>
<dbReference type="GO" id="GO:0030288">
    <property type="term" value="C:outer membrane-bounded periplasmic space"/>
    <property type="evidence" value="ECO:0007669"/>
    <property type="project" value="TreeGrafter"/>
</dbReference>
<dbReference type="Proteomes" id="UP000595895">
    <property type="component" value="Chromosome"/>
</dbReference>
<gene>
    <name evidence="7" type="ORF">JG540_01490</name>
</gene>
<feature type="chain" id="PRO_5033114416" evidence="2">
    <location>
        <begin position="32"/>
        <end position="779"/>
    </location>
</feature>
<feature type="compositionally biased region" description="Low complexity" evidence="3">
    <location>
        <begin position="734"/>
        <end position="745"/>
    </location>
</feature>
<feature type="transmembrane region" description="Helical" evidence="4">
    <location>
        <begin position="752"/>
        <end position="773"/>
    </location>
</feature>
<accession>A0A7T7M9W1</accession>
<organism evidence="7 8">
    <name type="scientific">Actinomyces weissii</name>
    <dbReference type="NCBI Taxonomy" id="675090"/>
    <lineage>
        <taxon>Bacteria</taxon>
        <taxon>Bacillati</taxon>
        <taxon>Actinomycetota</taxon>
        <taxon>Actinomycetes</taxon>
        <taxon>Actinomycetales</taxon>
        <taxon>Actinomycetaceae</taxon>
        <taxon>Actinomyces</taxon>
    </lineage>
</organism>
<dbReference type="PANTHER" id="PTHR11575">
    <property type="entry name" value="5'-NUCLEOTIDASE-RELATED"/>
    <property type="match status" value="1"/>
</dbReference>
<dbReference type="PANTHER" id="PTHR11575:SF24">
    <property type="entry name" value="5'-NUCLEOTIDASE"/>
    <property type="match status" value="1"/>
</dbReference>
<comment type="similarity">
    <text evidence="2">Belongs to the 5'-nucleotidase family.</text>
</comment>
<dbReference type="GO" id="GO:0000166">
    <property type="term" value="F:nucleotide binding"/>
    <property type="evidence" value="ECO:0007669"/>
    <property type="project" value="UniProtKB-KW"/>
</dbReference>
<name>A0A7T7M9W1_9ACTO</name>
<dbReference type="SUPFAM" id="SSF56300">
    <property type="entry name" value="Metallo-dependent phosphatases"/>
    <property type="match status" value="1"/>
</dbReference>
<keyword evidence="1 2" id="KW-0732">Signal</keyword>
<evidence type="ECO:0000256" key="2">
    <source>
        <dbReference type="RuleBase" id="RU362119"/>
    </source>
</evidence>
<dbReference type="Gene3D" id="3.90.780.10">
    <property type="entry name" value="5'-Nucleotidase, C-terminal domain"/>
    <property type="match status" value="1"/>
</dbReference>
<dbReference type="AlphaFoldDB" id="A0A7T7M9W1"/>
<evidence type="ECO:0000256" key="3">
    <source>
        <dbReference type="SAM" id="MobiDB-lite"/>
    </source>
</evidence>
<feature type="region of interest" description="Disordered" evidence="3">
    <location>
        <begin position="690"/>
        <end position="745"/>
    </location>
</feature>
<evidence type="ECO:0000256" key="1">
    <source>
        <dbReference type="ARBA" id="ARBA00022729"/>
    </source>
</evidence>
<feature type="signal peptide" evidence="2">
    <location>
        <begin position="1"/>
        <end position="31"/>
    </location>
</feature>
<evidence type="ECO:0000313" key="7">
    <source>
        <dbReference type="EMBL" id="QQM67601.1"/>
    </source>
</evidence>
<sequence>MRLPSFSKTLGLSAAFALALLGTTTAAPAQADPGGSTTINLVGITDLHGHIARVTDSKTGAVKEPGAVTMACEIAKARAADPDTLLVSNGDNVGGSAYISSILKDQPTIDVLNAMGLDVTSAGNHEFDQGIDDLGGRLVKELQAPILSANVTGNAGLDAEGDRGVFVKDVKGLKVGFIGVVTDELPSLVSRSALKGLRITGALEAANARATELKDGNPANGEADVVVVLAHEDADVIGPQFNGSVDAVVGGHTHVPYEATVTGKDGNQIAVIQPDHYGLKLGQVSLSYDPATRKVTPLVVKNLDLSTSTCNTDAYGVEALVSKAAKDSEAAGAQVLAQLGTDFLRGTNDGTDSGANRSTESTASNVIADSFQAWLAQDIKPAGKHHVGLMNPGGVRGDYLKGELTEGEAYTVQPFGNEMAYATITGAQLKQVLREQWQPTTSRAGLTLGVSSNVRVYANLDASEELNGYYQQISSGTKTAAELASAIDAARARVIEAVYVDGAPLADEASVVVASNTFLLAGGDSFNTLGTATMINTGILDRTVTAKYLKAVEPAQASLVKRQMAVDIDTDVQAGTTTLRLAGLSFTAASEQAQPGQVVQVLLTAKKADGSAVEVAQAPVDLSLTPGLPDTGRASITFSLPEGLATESCTLTDVSTGKPVDTTCAQVAINLVDRGQQRTELDLYAQIQAQPASGSTTPGGSAAPGGSGQPQAGGQPGNKPQPPGVTLPTAVPTNGPVVQGPNGQPGKLARTGVSAGLGLACVGLLGVGALLLARRRARS</sequence>
<proteinExistence type="inferred from homology"/>
<reference evidence="7 8" key="1">
    <citation type="submission" date="2020-12" db="EMBL/GenBank/DDBJ databases">
        <authorList>
            <person name="Zhou J."/>
        </authorList>
    </citation>
    <scope>NUCLEOTIDE SEQUENCE [LARGE SCALE GENOMIC DNA]</scope>
    <source>
        <strain evidence="7 8">CCUG 61299</strain>
    </source>
</reference>
<dbReference type="InterPro" id="IPR036907">
    <property type="entry name" value="5'-Nucleotdase_C_sf"/>
</dbReference>
<dbReference type="GO" id="GO:0008768">
    <property type="term" value="F:UDP-sugar diphosphatase activity"/>
    <property type="evidence" value="ECO:0007669"/>
    <property type="project" value="TreeGrafter"/>
</dbReference>
<dbReference type="GO" id="GO:0009166">
    <property type="term" value="P:nucleotide catabolic process"/>
    <property type="evidence" value="ECO:0007669"/>
    <property type="project" value="InterPro"/>
</dbReference>
<keyword evidence="8" id="KW-1185">Reference proteome</keyword>
<feature type="compositionally biased region" description="Low complexity" evidence="3">
    <location>
        <begin position="691"/>
        <end position="701"/>
    </location>
</feature>
<keyword evidence="2" id="KW-0378">Hydrolase</keyword>
<evidence type="ECO:0000313" key="8">
    <source>
        <dbReference type="Proteomes" id="UP000595895"/>
    </source>
</evidence>